<dbReference type="Gene3D" id="3.80.10.10">
    <property type="entry name" value="Ribonuclease Inhibitor"/>
    <property type="match status" value="1"/>
</dbReference>
<sequence>MIMQAYSPPSLGRRISRMLKHFPKLRSATAMGERTGRTLPLDIFREIANHSSDTDVRCLSQCSKELRALLLPELYAEVSLKCGSRKCSAVLNMLSNSPHLWIYIHTLTLGPDWLSYPIEPSVEGWIISKISKIIPGLARLHTFYWFGVLPLPESTLAALRHSCPELRNFAYGTEMQIFSQESELFKFRNLVQLSISVREPGGAAPSTSTDFPPQLCEMVLRNPDLEQLTIDALGKRLEQMAQLLHGRWPKLWLLKIALFSVPVSAQGQLPTFLTLHPSLTTLGLCFYAGDILPLVLDHITLPLLTSFTGLSQHFCALPSTHLLMVLTLEDYIDTAEALAPTLVALPRFPFLNNLEIHLLDGGHISELRLIVSACPHLTTLNISYLACNMNQLKEVTVVLVQLVWLGSLKITKPYRLADGTMLSAALLLLAHNRGLRDIHIVCMSAKRWKQSGDYNVIATEEIEALEAKEFGSRAVGGSFTRRFRYEVEGRPTLSKGLARIRL</sequence>
<proteinExistence type="predicted"/>
<evidence type="ECO:0000313" key="2">
    <source>
        <dbReference type="Proteomes" id="UP001215598"/>
    </source>
</evidence>
<dbReference type="InterPro" id="IPR032675">
    <property type="entry name" value="LRR_dom_sf"/>
</dbReference>
<keyword evidence="2" id="KW-1185">Reference proteome</keyword>
<evidence type="ECO:0000313" key="1">
    <source>
        <dbReference type="EMBL" id="KAJ7741335.1"/>
    </source>
</evidence>
<protein>
    <recommendedName>
        <fullName evidence="3">F-box domain-containing protein</fullName>
    </recommendedName>
</protein>
<dbReference type="EMBL" id="JARKIB010000099">
    <property type="protein sequence ID" value="KAJ7741335.1"/>
    <property type="molecule type" value="Genomic_DNA"/>
</dbReference>
<organism evidence="1 2">
    <name type="scientific">Mycena metata</name>
    <dbReference type="NCBI Taxonomy" id="1033252"/>
    <lineage>
        <taxon>Eukaryota</taxon>
        <taxon>Fungi</taxon>
        <taxon>Dikarya</taxon>
        <taxon>Basidiomycota</taxon>
        <taxon>Agaricomycotina</taxon>
        <taxon>Agaricomycetes</taxon>
        <taxon>Agaricomycetidae</taxon>
        <taxon>Agaricales</taxon>
        <taxon>Marasmiineae</taxon>
        <taxon>Mycenaceae</taxon>
        <taxon>Mycena</taxon>
    </lineage>
</organism>
<accession>A0AAD7IFT4</accession>
<dbReference type="Proteomes" id="UP001215598">
    <property type="component" value="Unassembled WGS sequence"/>
</dbReference>
<evidence type="ECO:0008006" key="3">
    <source>
        <dbReference type="Google" id="ProtNLM"/>
    </source>
</evidence>
<comment type="caution">
    <text evidence="1">The sequence shown here is derived from an EMBL/GenBank/DDBJ whole genome shotgun (WGS) entry which is preliminary data.</text>
</comment>
<reference evidence="1" key="1">
    <citation type="submission" date="2023-03" db="EMBL/GenBank/DDBJ databases">
        <title>Massive genome expansion in bonnet fungi (Mycena s.s.) driven by repeated elements and novel gene families across ecological guilds.</title>
        <authorList>
            <consortium name="Lawrence Berkeley National Laboratory"/>
            <person name="Harder C.B."/>
            <person name="Miyauchi S."/>
            <person name="Viragh M."/>
            <person name="Kuo A."/>
            <person name="Thoen E."/>
            <person name="Andreopoulos B."/>
            <person name="Lu D."/>
            <person name="Skrede I."/>
            <person name="Drula E."/>
            <person name="Henrissat B."/>
            <person name="Morin E."/>
            <person name="Kohler A."/>
            <person name="Barry K."/>
            <person name="LaButti K."/>
            <person name="Morin E."/>
            <person name="Salamov A."/>
            <person name="Lipzen A."/>
            <person name="Mereny Z."/>
            <person name="Hegedus B."/>
            <person name="Baldrian P."/>
            <person name="Stursova M."/>
            <person name="Weitz H."/>
            <person name="Taylor A."/>
            <person name="Grigoriev I.V."/>
            <person name="Nagy L.G."/>
            <person name="Martin F."/>
            <person name="Kauserud H."/>
        </authorList>
    </citation>
    <scope>NUCLEOTIDE SEQUENCE</scope>
    <source>
        <strain evidence="1">CBHHK182m</strain>
    </source>
</reference>
<gene>
    <name evidence="1" type="ORF">B0H16DRAFT_1423816</name>
</gene>
<name>A0AAD7IFT4_9AGAR</name>
<dbReference type="AlphaFoldDB" id="A0AAD7IFT4"/>